<protein>
    <submittedName>
        <fullName evidence="1">Uncharacterized protein</fullName>
    </submittedName>
</protein>
<comment type="caution">
    <text evidence="1">The sequence shown here is derived from an EMBL/GenBank/DDBJ whole genome shotgun (WGS) entry which is preliminary data.</text>
</comment>
<evidence type="ECO:0000313" key="1">
    <source>
        <dbReference type="EMBL" id="RON21976.1"/>
    </source>
</evidence>
<dbReference type="EMBL" id="MOBK01000004">
    <property type="protein sequence ID" value="RON21976.1"/>
    <property type="molecule type" value="Genomic_DNA"/>
</dbReference>
<name>A0A423I948_9PSED</name>
<dbReference type="RefSeq" id="WP_123433305.1">
    <property type="nucleotide sequence ID" value="NZ_MOBK01000004.1"/>
</dbReference>
<dbReference type="AlphaFoldDB" id="A0A423I948"/>
<proteinExistence type="predicted"/>
<accession>A0A423I948</accession>
<organism evidence="1 2">
    <name type="scientific">Pseudomonas brassicacearum</name>
    <dbReference type="NCBI Taxonomy" id="930166"/>
    <lineage>
        <taxon>Bacteria</taxon>
        <taxon>Pseudomonadati</taxon>
        <taxon>Pseudomonadota</taxon>
        <taxon>Gammaproteobacteria</taxon>
        <taxon>Pseudomonadales</taxon>
        <taxon>Pseudomonadaceae</taxon>
        <taxon>Pseudomonas</taxon>
    </lineage>
</organism>
<reference evidence="1 2" key="1">
    <citation type="submission" date="2016-10" db="EMBL/GenBank/DDBJ databases">
        <title>Comparative genome analysis of multiple Pseudomonas spp. focuses on biocontrol and plant growth promoting traits.</title>
        <authorList>
            <person name="Tao X.-Y."/>
            <person name="Taylor C.G."/>
        </authorList>
    </citation>
    <scope>NUCLEOTIDE SEQUENCE [LARGE SCALE GENOMIC DNA]</scope>
    <source>
        <strain evidence="1 2">38D7</strain>
    </source>
</reference>
<sequence>MSGYNQRGVFLQLQAPSIVSPKEVRVSMQFALKEEGYDPENRALTYSLLDTSTREAVSKDGGVTFTMGNTPDVNGDGAIDAQDKVVLIALAKAYAKIINP</sequence>
<gene>
    <name evidence="1" type="ORF">BK660_10395</name>
</gene>
<evidence type="ECO:0000313" key="2">
    <source>
        <dbReference type="Proteomes" id="UP000285636"/>
    </source>
</evidence>
<dbReference type="Proteomes" id="UP000285636">
    <property type="component" value="Unassembled WGS sequence"/>
</dbReference>